<evidence type="ECO:0000256" key="1">
    <source>
        <dbReference type="SAM" id="MobiDB-lite"/>
    </source>
</evidence>
<evidence type="ECO:0000259" key="2">
    <source>
        <dbReference type="Pfam" id="PF13423"/>
    </source>
</evidence>
<feature type="compositionally biased region" description="Acidic residues" evidence="1">
    <location>
        <begin position="333"/>
        <end position="351"/>
    </location>
</feature>
<dbReference type="EMBL" id="JAPEUY010000009">
    <property type="protein sequence ID" value="KAJ4369787.1"/>
    <property type="molecule type" value="Genomic_DNA"/>
</dbReference>
<accession>A0A9W8Y7L1</accession>
<feature type="region of interest" description="Disordered" evidence="1">
    <location>
        <begin position="329"/>
        <end position="351"/>
    </location>
</feature>
<feature type="compositionally biased region" description="Acidic residues" evidence="1">
    <location>
        <begin position="379"/>
        <end position="393"/>
    </location>
</feature>
<feature type="region of interest" description="Disordered" evidence="1">
    <location>
        <begin position="367"/>
        <end position="452"/>
    </location>
</feature>
<dbReference type="InterPro" id="IPR028881">
    <property type="entry name" value="PAN2_UCH_dom"/>
</dbReference>
<feature type="domain" description="PAN2 UCH" evidence="2">
    <location>
        <begin position="65"/>
        <end position="267"/>
    </location>
</feature>
<comment type="caution">
    <text evidence="3">The sequence shown here is derived from an EMBL/GenBank/DDBJ whole genome shotgun (WGS) entry which is preliminary data.</text>
</comment>
<dbReference type="Proteomes" id="UP001140560">
    <property type="component" value="Unassembled WGS sequence"/>
</dbReference>
<dbReference type="Gene3D" id="3.90.70.10">
    <property type="entry name" value="Cysteine proteinases"/>
    <property type="match status" value="1"/>
</dbReference>
<dbReference type="InterPro" id="IPR038765">
    <property type="entry name" value="Papain-like_cys_pep_sf"/>
</dbReference>
<protein>
    <recommendedName>
        <fullName evidence="2">PAN2 UCH domain-containing protein</fullName>
    </recommendedName>
</protein>
<name>A0A9W8Y7L1_9PLEO</name>
<dbReference type="SUPFAM" id="SSF54001">
    <property type="entry name" value="Cysteine proteinases"/>
    <property type="match status" value="1"/>
</dbReference>
<reference evidence="3" key="1">
    <citation type="submission" date="2022-10" db="EMBL/GenBank/DDBJ databases">
        <title>Tapping the CABI collections for fungal endophytes: first genome assemblies for Collariella, Neodidymelliopsis, Ascochyta clinopodiicola, Didymella pomorum, Didymosphaeria variabile, Neocosmospora piperis and Neocucurbitaria cava.</title>
        <authorList>
            <person name="Hill R."/>
        </authorList>
    </citation>
    <scope>NUCLEOTIDE SEQUENCE</scope>
    <source>
        <strain evidence="3">IMI 356814</strain>
    </source>
</reference>
<proteinExistence type="predicted"/>
<keyword evidence="4" id="KW-1185">Reference proteome</keyword>
<organism evidence="3 4">
    <name type="scientific">Neocucurbitaria cava</name>
    <dbReference type="NCBI Taxonomy" id="798079"/>
    <lineage>
        <taxon>Eukaryota</taxon>
        <taxon>Fungi</taxon>
        <taxon>Dikarya</taxon>
        <taxon>Ascomycota</taxon>
        <taxon>Pezizomycotina</taxon>
        <taxon>Dothideomycetes</taxon>
        <taxon>Pleosporomycetidae</taxon>
        <taxon>Pleosporales</taxon>
        <taxon>Pleosporineae</taxon>
        <taxon>Cucurbitariaceae</taxon>
        <taxon>Neocucurbitaria</taxon>
    </lineage>
</organism>
<dbReference type="AlphaFoldDB" id="A0A9W8Y7L1"/>
<dbReference type="OrthoDB" id="289038at2759"/>
<gene>
    <name evidence="3" type="ORF">N0V83_005551</name>
</gene>
<dbReference type="Pfam" id="PF13423">
    <property type="entry name" value="UCH_1"/>
    <property type="match status" value="1"/>
</dbReference>
<evidence type="ECO:0000313" key="3">
    <source>
        <dbReference type="EMBL" id="KAJ4369787.1"/>
    </source>
</evidence>
<sequence length="544" mass="61436">MPPTTRARARAAGATPLFSLKTDLQRKRDHYGQKLKARWPLQRQRPHRNPRGIHIGPHNSRTRQNVVLQSLMHLPIFLGWLNSHNDHQANAANCTTCALKLLAREYWAPHNANIPFPDTHQALTLIADSATADRQALVDAYDFYEWITAHNQMGDPQNALLNDPRNPWDNEHKALFQLDVKERQQCLTCGLFTGPAAPRQYGIVEPQYDARAPQYQNALRTLDAILADWFTDDQWPENCQTCRSEQPFRYSRTIEAAPQVLRVKVLFNIDIDGHILKQCQPFAIQDPLDLSQHQENQGLPLLYTLSSAIAHGGLGVAEAAEYETGLRVRAGGESDEEEDSSEPLALESDESDIADYLCELRERRGMFQTAPPPPADLPDASDDSYEGEADGDDMFTHAQHDGSPPPFDNNPRIHVAPPTRDDLPSPSPSASEQEDEEDHTIERDFEVPWDNSNGPVLTADIRLENPPDWIVNVRGPADDSHISDDHFNNLQHGERLDSNPQMPGEANDPACWRQDGYQVYILTYTRNKQVGRFGRMERDIPAFI</sequence>
<evidence type="ECO:0000313" key="4">
    <source>
        <dbReference type="Proteomes" id="UP001140560"/>
    </source>
</evidence>